<comment type="caution">
    <text evidence="1">The sequence shown here is derived from an EMBL/GenBank/DDBJ whole genome shotgun (WGS) entry which is preliminary data.</text>
</comment>
<dbReference type="OrthoDB" id="2989811at2"/>
<gene>
    <name evidence="1" type="ORF">D3H55_12650</name>
</gene>
<protein>
    <recommendedName>
        <fullName evidence="3">Group-specific protein</fullName>
    </recommendedName>
</protein>
<accession>A0A3A1QWC1</accession>
<name>A0A3A1QWC1_9BACI</name>
<organism evidence="1 2">
    <name type="scientific">Bacillus salacetis</name>
    <dbReference type="NCBI Taxonomy" id="2315464"/>
    <lineage>
        <taxon>Bacteria</taxon>
        <taxon>Bacillati</taxon>
        <taxon>Bacillota</taxon>
        <taxon>Bacilli</taxon>
        <taxon>Bacillales</taxon>
        <taxon>Bacillaceae</taxon>
        <taxon>Bacillus</taxon>
    </lineage>
</organism>
<dbReference type="AlphaFoldDB" id="A0A3A1QWC1"/>
<dbReference type="EMBL" id="QXIR01000016">
    <property type="protein sequence ID" value="RIW32764.1"/>
    <property type="molecule type" value="Genomic_DNA"/>
</dbReference>
<evidence type="ECO:0008006" key="3">
    <source>
        <dbReference type="Google" id="ProtNLM"/>
    </source>
</evidence>
<evidence type="ECO:0000313" key="1">
    <source>
        <dbReference type="EMBL" id="RIW32764.1"/>
    </source>
</evidence>
<evidence type="ECO:0000313" key="2">
    <source>
        <dbReference type="Proteomes" id="UP000265801"/>
    </source>
</evidence>
<reference evidence="1 2" key="1">
    <citation type="submission" date="2018-09" db="EMBL/GenBank/DDBJ databases">
        <title>Bacillus saliacetes sp. nov., isolated from Thai shrimp paste (Ka-pi).</title>
        <authorList>
            <person name="Daroonpunt R."/>
            <person name="Tanasupawat S."/>
            <person name="Yiamsombut S."/>
        </authorList>
    </citation>
    <scope>NUCLEOTIDE SEQUENCE [LARGE SCALE GENOMIC DNA]</scope>
    <source>
        <strain evidence="1 2">SKP7-4</strain>
    </source>
</reference>
<sequence length="90" mass="10434">MFDVETLIAIRRRADELSYQCMNRKLANDPQELKMALDNICRALGTFAEVEIHRIRNENIAYDPQSYIKGRLAFAYKAMKTVPRDDSHTA</sequence>
<keyword evidence="2" id="KW-1185">Reference proteome</keyword>
<proteinExistence type="predicted"/>
<dbReference type="Proteomes" id="UP000265801">
    <property type="component" value="Unassembled WGS sequence"/>
</dbReference>